<feature type="compositionally biased region" description="Basic and acidic residues" evidence="1">
    <location>
        <begin position="53"/>
        <end position="70"/>
    </location>
</feature>
<evidence type="ECO:0000256" key="2">
    <source>
        <dbReference type="SAM" id="Phobius"/>
    </source>
</evidence>
<feature type="transmembrane region" description="Helical" evidence="2">
    <location>
        <begin position="6"/>
        <end position="29"/>
    </location>
</feature>
<reference evidence="3 4" key="1">
    <citation type="journal article" date="2012" name="BMC Genomics">
        <title>The genome sequence of Propionibacterium acidipropionici provides insights into its biotechnological and industrial potential.</title>
        <authorList>
            <person name="Parizzi L.P."/>
            <person name="Grassi M.C."/>
            <person name="Llerena L.A."/>
            <person name="Carazzolle M.F."/>
            <person name="Queiroz V.L."/>
            <person name="Lunardi I."/>
            <person name="Zeidler A.F."/>
            <person name="Teixeira P.J."/>
            <person name="Mieczkowski P."/>
            <person name="Rincones J."/>
            <person name="Pereira G.A."/>
        </authorList>
    </citation>
    <scope>NUCLEOTIDE SEQUENCE [LARGE SCALE GENOMIC DNA]</scope>
    <source>
        <strain evidence="4">ATCC 4875 / DSM 20272 / JCM 6432 / NBRC 12425 / NCIMB 8070</strain>
    </source>
</reference>
<dbReference type="RefSeq" id="WP_015071720.1">
    <property type="nucleotide sequence ID" value="NC_019395.1"/>
</dbReference>
<evidence type="ECO:0000256" key="1">
    <source>
        <dbReference type="SAM" id="MobiDB-lite"/>
    </source>
</evidence>
<evidence type="ECO:0000313" key="4">
    <source>
        <dbReference type="Proteomes" id="UP000000214"/>
    </source>
</evidence>
<dbReference type="EMBL" id="CP003493">
    <property type="protein sequence ID" value="AFV90824.1"/>
    <property type="molecule type" value="Genomic_DNA"/>
</dbReference>
<dbReference type="PATRIC" id="fig|1171373.8.peg.3010"/>
<dbReference type="Proteomes" id="UP000000214">
    <property type="component" value="Chromosome"/>
</dbReference>
<gene>
    <name evidence="3" type="ordered locus">PACID_30600</name>
</gene>
<keyword evidence="2" id="KW-0812">Transmembrane</keyword>
<organism evidence="3 4">
    <name type="scientific">Acidipropionibacterium acidipropionici (strain ATCC 4875 / DSM 20272 / JCM 6432 / NBRC 12425 / NCIMB 8070 / 4)</name>
    <name type="common">Propionibacterium acidipropionici</name>
    <dbReference type="NCBI Taxonomy" id="1171373"/>
    <lineage>
        <taxon>Bacteria</taxon>
        <taxon>Bacillati</taxon>
        <taxon>Actinomycetota</taxon>
        <taxon>Actinomycetes</taxon>
        <taxon>Propionibacteriales</taxon>
        <taxon>Propionibacteriaceae</taxon>
        <taxon>Acidipropionibacterium</taxon>
    </lineage>
</organism>
<proteinExistence type="predicted"/>
<protein>
    <submittedName>
        <fullName evidence="3">Uncharacterized protein</fullName>
    </submittedName>
</protein>
<feature type="region of interest" description="Disordered" evidence="1">
    <location>
        <begin position="44"/>
        <end position="85"/>
    </location>
</feature>
<dbReference type="AlphaFoldDB" id="K7RS21"/>
<evidence type="ECO:0000313" key="3">
    <source>
        <dbReference type="EMBL" id="AFV90824.1"/>
    </source>
</evidence>
<keyword evidence="2" id="KW-0472">Membrane</keyword>
<name>K7RS21_ACIA4</name>
<dbReference type="KEGG" id="pbo:PACID_30600"/>
<dbReference type="HOGENOM" id="CLU_2509989_0_0_11"/>
<dbReference type="GeneID" id="88084742"/>
<sequence length="85" mass="8907">MSTEAGILLSYVFVLILAALGFMVLYLVIRNAVAAGIRRAGLGRDAATPTAHPGEKRDAGDPVERTDEIPRSPAGPDATDTRGTD</sequence>
<keyword evidence="2" id="KW-1133">Transmembrane helix</keyword>
<accession>K7RS21</accession>